<dbReference type="RefSeq" id="WP_114072947.1">
    <property type="nucleotide sequence ID" value="NZ_CP029554.1"/>
</dbReference>
<evidence type="ECO:0000313" key="2">
    <source>
        <dbReference type="EMBL" id="AXE34147.1"/>
    </source>
</evidence>
<evidence type="ECO:0000313" key="4">
    <source>
        <dbReference type="Proteomes" id="UP000252038"/>
    </source>
</evidence>
<dbReference type="Proteomes" id="UP001462502">
    <property type="component" value="Unassembled WGS sequence"/>
</dbReference>
<keyword evidence="5" id="KW-1185">Reference proteome</keyword>
<dbReference type="EMBL" id="CP029554">
    <property type="protein sequence ID" value="AXE34147.1"/>
    <property type="molecule type" value="Genomic_DNA"/>
</dbReference>
<dbReference type="Gene3D" id="3.40.190.10">
    <property type="entry name" value="Periplasmic binding protein-like II"/>
    <property type="match status" value="2"/>
</dbReference>
<evidence type="ECO:0000313" key="3">
    <source>
        <dbReference type="EMBL" id="MEO9386630.1"/>
    </source>
</evidence>
<reference evidence="2 4" key="1">
    <citation type="submission" date="2018-05" db="EMBL/GenBank/DDBJ databases">
        <title>Genome sequencing, assembly and analysis of the novel insecticidal bacterium, Chromobacterium phragmitis.</title>
        <authorList>
            <person name="Sparks M.E."/>
            <person name="Blackburn M.B."/>
            <person name="Gundersen-Rindal D.E."/>
        </authorList>
    </citation>
    <scope>NUCLEOTIDE SEQUENCE [LARGE SCALE GENOMIC DNA]</scope>
    <source>
        <strain evidence="2">IIBBL 274-1</strain>
    </source>
</reference>
<evidence type="ECO:0000256" key="1">
    <source>
        <dbReference type="SAM" id="Phobius"/>
    </source>
</evidence>
<sequence>MAQELADIANQLINRLPHQRRRLLAAGLLAALAAASLAFLLDTLPRRATLRIAGGEVVSNRQFLARMLQEEAAVRDLTLEILPARDAEQTLERLNRSEIDLAFVQGGLTGHYPHVRQLSAMPPELVHVLVRPGIAQLAELKGKRVDLGGQSGQSSDNARQLLDFAGLRADRDYLASDLPQETLMALPADKLPDAVVNASYPPSMLADFLIRQRDYRLIALPFPATPPSRLDWAAAADIPASLYGPDAPAQSLRSVGTSLHLLASDQVDARAGYQLLQALYSPSMAARLQMRLDETQLTRPSGFPLANGAQSFLERNKPLISRENFDKAKSLGGFLVSLLSALLVARRWFRGEPVQLGK</sequence>
<dbReference type="InterPro" id="IPR011852">
    <property type="entry name" value="TRAP_TAXI"/>
</dbReference>
<dbReference type="PANTHER" id="PTHR42941">
    <property type="entry name" value="SLL1037 PROTEIN"/>
    <property type="match status" value="1"/>
</dbReference>
<accession>A0A344UFU9</accession>
<dbReference type="EMBL" id="JBDXMI010000001">
    <property type="protein sequence ID" value="MEO9386630.1"/>
    <property type="molecule type" value="Genomic_DNA"/>
</dbReference>
<protein>
    <submittedName>
        <fullName evidence="3">TAXI family TRAP transporter solute-binding subunit</fullName>
    </submittedName>
</protein>
<name>A0A344UFU9_9NEIS</name>
<dbReference type="KEGG" id="chrb:DK843_07425"/>
<dbReference type="PANTHER" id="PTHR42941:SF1">
    <property type="entry name" value="SLL1037 PROTEIN"/>
    <property type="match status" value="1"/>
</dbReference>
<dbReference type="AlphaFoldDB" id="A0A344UFU9"/>
<gene>
    <name evidence="3" type="ORF">ABI908_21255</name>
    <name evidence="2" type="ORF">DK843_07425</name>
</gene>
<proteinExistence type="predicted"/>
<keyword evidence="1" id="KW-0812">Transmembrane</keyword>
<dbReference type="Proteomes" id="UP000252038">
    <property type="component" value="Chromosome"/>
</dbReference>
<keyword evidence="1" id="KW-0472">Membrane</keyword>
<evidence type="ECO:0000313" key="5">
    <source>
        <dbReference type="Proteomes" id="UP001462502"/>
    </source>
</evidence>
<reference evidence="3 5" key="2">
    <citation type="submission" date="2024-05" db="EMBL/GenBank/DDBJ databases">
        <authorList>
            <person name="De Oliveira J.P."/>
            <person name="Noriler S.A."/>
            <person name="De Oliveira A.G."/>
            <person name="Sipoli D.S."/>
        </authorList>
    </citation>
    <scope>NUCLEOTIDE SEQUENCE [LARGE SCALE GENOMIC DNA]</scope>
    <source>
        <strain evidence="3 5">LABIM192</strain>
    </source>
</reference>
<keyword evidence="1" id="KW-1133">Transmembrane helix</keyword>
<dbReference type="SUPFAM" id="SSF53850">
    <property type="entry name" value="Periplasmic binding protein-like II"/>
    <property type="match status" value="1"/>
</dbReference>
<feature type="transmembrane region" description="Helical" evidence="1">
    <location>
        <begin position="23"/>
        <end position="41"/>
    </location>
</feature>
<dbReference type="Pfam" id="PF16868">
    <property type="entry name" value="NMT1_3"/>
    <property type="match status" value="1"/>
</dbReference>
<organism evidence="2 4">
    <name type="scientific">Chromobacterium phragmitis</name>
    <dbReference type="NCBI Taxonomy" id="2202141"/>
    <lineage>
        <taxon>Bacteria</taxon>
        <taxon>Pseudomonadati</taxon>
        <taxon>Pseudomonadota</taxon>
        <taxon>Betaproteobacteria</taxon>
        <taxon>Neisseriales</taxon>
        <taxon>Chromobacteriaceae</taxon>
        <taxon>Chromobacterium</taxon>
    </lineage>
</organism>